<dbReference type="InterPro" id="IPR010914">
    <property type="entry name" value="RsgA_GTPase_dom"/>
</dbReference>
<dbReference type="EMBL" id="NGKA01000006">
    <property type="protein sequence ID" value="RSU13103.1"/>
    <property type="molecule type" value="Genomic_DNA"/>
</dbReference>
<comment type="caution">
    <text evidence="13">The sequence shown here is derived from an EMBL/GenBank/DDBJ whole genome shotgun (WGS) entry which is preliminary data.</text>
</comment>
<dbReference type="Gene3D" id="3.40.50.300">
    <property type="entry name" value="P-loop containing nucleotide triphosphate hydrolases"/>
    <property type="match status" value="1"/>
</dbReference>
<comment type="similarity">
    <text evidence="10">Belongs to the TRAFAC class YlqF/YawG GTPase family. RsgA subfamily.</text>
</comment>
<dbReference type="InterPro" id="IPR030378">
    <property type="entry name" value="G_CP_dom"/>
</dbReference>
<keyword evidence="14" id="KW-1185">Reference proteome</keyword>
<evidence type="ECO:0000256" key="2">
    <source>
        <dbReference type="ARBA" id="ARBA00022517"/>
    </source>
</evidence>
<keyword evidence="7 10" id="KW-0862">Zinc</keyword>
<dbReference type="GO" id="GO:0003924">
    <property type="term" value="F:GTPase activity"/>
    <property type="evidence" value="ECO:0007669"/>
    <property type="project" value="UniProtKB-UniRule"/>
</dbReference>
<dbReference type="Proteomes" id="UP000287605">
    <property type="component" value="Unassembled WGS sequence"/>
</dbReference>
<name>A0A430AYG1_9ENTE</name>
<dbReference type="SUPFAM" id="SSF50249">
    <property type="entry name" value="Nucleic acid-binding proteins"/>
    <property type="match status" value="1"/>
</dbReference>
<dbReference type="HAMAP" id="MF_01820">
    <property type="entry name" value="GTPase_RsgA"/>
    <property type="match status" value="1"/>
</dbReference>
<reference evidence="13 14" key="1">
    <citation type="submission" date="2017-05" db="EMBL/GenBank/DDBJ databases">
        <title>Vagococcus spp. assemblies.</title>
        <authorList>
            <person name="Gulvik C.A."/>
        </authorList>
    </citation>
    <scope>NUCLEOTIDE SEQUENCE [LARGE SCALE GENOMIC DNA]</scope>
    <source>
        <strain evidence="13 14">CCUG 51432</strain>
    </source>
</reference>
<evidence type="ECO:0000256" key="7">
    <source>
        <dbReference type="ARBA" id="ARBA00022833"/>
    </source>
</evidence>
<dbReference type="Gene3D" id="1.10.40.50">
    <property type="entry name" value="Probable gtpase engc, domain 3"/>
    <property type="match status" value="1"/>
</dbReference>
<feature type="binding site" evidence="10">
    <location>
        <begin position="114"/>
        <end position="117"/>
    </location>
    <ligand>
        <name>GTP</name>
        <dbReference type="ChEBI" id="CHEBI:37565"/>
    </ligand>
</feature>
<dbReference type="PANTHER" id="PTHR32120:SF11">
    <property type="entry name" value="SMALL RIBOSOMAL SUBUNIT BIOGENESIS GTPASE RSGA 1, MITOCHONDRIAL-RELATED"/>
    <property type="match status" value="1"/>
</dbReference>
<dbReference type="EC" id="3.6.1.-" evidence="10"/>
<feature type="binding site" evidence="10">
    <location>
        <position position="255"/>
    </location>
    <ligand>
        <name>Zn(2+)</name>
        <dbReference type="ChEBI" id="CHEBI:29105"/>
    </ligand>
</feature>
<evidence type="ECO:0000256" key="8">
    <source>
        <dbReference type="ARBA" id="ARBA00022884"/>
    </source>
</evidence>
<dbReference type="NCBIfam" id="TIGR00157">
    <property type="entry name" value="ribosome small subunit-dependent GTPase A"/>
    <property type="match status" value="1"/>
</dbReference>
<gene>
    <name evidence="10" type="primary">rsgA</name>
    <name evidence="13" type="ORF">CBF29_05390</name>
</gene>
<evidence type="ECO:0000259" key="12">
    <source>
        <dbReference type="PROSITE" id="PS51721"/>
    </source>
</evidence>
<dbReference type="InterPro" id="IPR027417">
    <property type="entry name" value="P-loop_NTPase"/>
</dbReference>
<dbReference type="OrthoDB" id="9809485at2"/>
<keyword evidence="6 10" id="KW-0378">Hydrolase</keyword>
<feature type="binding site" evidence="10">
    <location>
        <begin position="169"/>
        <end position="177"/>
    </location>
    <ligand>
        <name>GTP</name>
        <dbReference type="ChEBI" id="CHEBI:37565"/>
    </ligand>
</feature>
<dbReference type="GO" id="GO:0019843">
    <property type="term" value="F:rRNA binding"/>
    <property type="evidence" value="ECO:0007669"/>
    <property type="project" value="UniProtKB-KW"/>
</dbReference>
<organism evidence="13 14">
    <name type="scientific">Vagococcus elongatus</name>
    <dbReference type="NCBI Taxonomy" id="180344"/>
    <lineage>
        <taxon>Bacteria</taxon>
        <taxon>Bacillati</taxon>
        <taxon>Bacillota</taxon>
        <taxon>Bacilli</taxon>
        <taxon>Lactobacillales</taxon>
        <taxon>Enterococcaceae</taxon>
        <taxon>Vagococcus</taxon>
    </lineage>
</organism>
<evidence type="ECO:0000256" key="3">
    <source>
        <dbReference type="ARBA" id="ARBA00022723"/>
    </source>
</evidence>
<proteinExistence type="inferred from homology"/>
<evidence type="ECO:0000256" key="1">
    <source>
        <dbReference type="ARBA" id="ARBA00022490"/>
    </source>
</evidence>
<dbReference type="InterPro" id="IPR031944">
    <property type="entry name" value="RsgA_N"/>
</dbReference>
<keyword evidence="4 10" id="KW-0699">rRNA-binding</keyword>
<evidence type="ECO:0000256" key="9">
    <source>
        <dbReference type="ARBA" id="ARBA00023134"/>
    </source>
</evidence>
<feature type="binding site" evidence="10">
    <location>
        <position position="257"/>
    </location>
    <ligand>
        <name>Zn(2+)</name>
        <dbReference type="ChEBI" id="CHEBI:29105"/>
    </ligand>
</feature>
<evidence type="ECO:0000259" key="11">
    <source>
        <dbReference type="PROSITE" id="PS50936"/>
    </source>
</evidence>
<keyword evidence="1 10" id="KW-0963">Cytoplasm</keyword>
<comment type="subunit">
    <text evidence="10">Monomer. Associates with 30S ribosomal subunit, binds 16S rRNA.</text>
</comment>
<keyword evidence="8 10" id="KW-0694">RNA-binding</keyword>
<evidence type="ECO:0000256" key="10">
    <source>
        <dbReference type="HAMAP-Rule" id="MF_01820"/>
    </source>
</evidence>
<comment type="subcellular location">
    <subcellularLocation>
        <location evidence="10">Cytoplasm</location>
    </subcellularLocation>
</comment>
<dbReference type="Pfam" id="PF03193">
    <property type="entry name" value="RsgA_GTPase"/>
    <property type="match status" value="1"/>
</dbReference>
<dbReference type="PROSITE" id="PS51721">
    <property type="entry name" value="G_CP"/>
    <property type="match status" value="1"/>
</dbReference>
<feature type="binding site" evidence="10">
    <location>
        <position position="250"/>
    </location>
    <ligand>
        <name>Zn(2+)</name>
        <dbReference type="ChEBI" id="CHEBI:29105"/>
    </ligand>
</feature>
<dbReference type="GO" id="GO:0005737">
    <property type="term" value="C:cytoplasm"/>
    <property type="evidence" value="ECO:0007669"/>
    <property type="project" value="UniProtKB-SubCell"/>
</dbReference>
<dbReference type="RefSeq" id="WP_126808180.1">
    <property type="nucleotide sequence ID" value="NZ_NGKA01000006.1"/>
</dbReference>
<dbReference type="CDD" id="cd04466">
    <property type="entry name" value="S1_YloQ_GTPase"/>
    <property type="match status" value="1"/>
</dbReference>
<dbReference type="InterPro" id="IPR004881">
    <property type="entry name" value="Ribosome_biogen_GTPase_RsgA"/>
</dbReference>
<dbReference type="PROSITE" id="PS50936">
    <property type="entry name" value="ENGC_GTPASE"/>
    <property type="match status" value="1"/>
</dbReference>
<keyword evidence="2 10" id="KW-0690">Ribosome biogenesis</keyword>
<comment type="cofactor">
    <cofactor evidence="10">
        <name>Zn(2+)</name>
        <dbReference type="ChEBI" id="CHEBI:29105"/>
    </cofactor>
    <text evidence="10">Binds 1 zinc ion per subunit.</text>
</comment>
<dbReference type="Pfam" id="PF16745">
    <property type="entry name" value="RsgA_N"/>
    <property type="match status" value="1"/>
</dbReference>
<keyword evidence="9 10" id="KW-0342">GTP-binding</keyword>
<dbReference type="PANTHER" id="PTHR32120">
    <property type="entry name" value="SMALL RIBOSOMAL SUBUNIT BIOGENESIS GTPASE RSGA"/>
    <property type="match status" value="1"/>
</dbReference>
<dbReference type="GO" id="GO:0046872">
    <property type="term" value="F:metal ion binding"/>
    <property type="evidence" value="ECO:0007669"/>
    <property type="project" value="UniProtKB-KW"/>
</dbReference>
<dbReference type="GO" id="GO:0005525">
    <property type="term" value="F:GTP binding"/>
    <property type="evidence" value="ECO:0007669"/>
    <property type="project" value="UniProtKB-UniRule"/>
</dbReference>
<feature type="domain" description="CP-type G" evidence="12">
    <location>
        <begin position="65"/>
        <end position="226"/>
    </location>
</feature>
<feature type="binding site" evidence="10">
    <location>
        <position position="263"/>
    </location>
    <ligand>
        <name>Zn(2+)</name>
        <dbReference type="ChEBI" id="CHEBI:29105"/>
    </ligand>
</feature>
<protein>
    <recommendedName>
        <fullName evidence="10">Small ribosomal subunit biogenesis GTPase RsgA</fullName>
        <ecNumber evidence="10">3.6.1.-</ecNumber>
    </recommendedName>
</protein>
<evidence type="ECO:0000256" key="5">
    <source>
        <dbReference type="ARBA" id="ARBA00022741"/>
    </source>
</evidence>
<keyword evidence="5 10" id="KW-0547">Nucleotide-binding</keyword>
<accession>A0A430AYG1</accession>
<dbReference type="Gene3D" id="2.40.50.140">
    <property type="entry name" value="Nucleic acid-binding proteins"/>
    <property type="match status" value="1"/>
</dbReference>
<evidence type="ECO:0000256" key="6">
    <source>
        <dbReference type="ARBA" id="ARBA00022801"/>
    </source>
</evidence>
<dbReference type="InterPro" id="IPR012340">
    <property type="entry name" value="NA-bd_OB-fold"/>
</dbReference>
<dbReference type="SUPFAM" id="SSF52540">
    <property type="entry name" value="P-loop containing nucleoside triphosphate hydrolases"/>
    <property type="match status" value="1"/>
</dbReference>
<evidence type="ECO:0000256" key="4">
    <source>
        <dbReference type="ARBA" id="ARBA00022730"/>
    </source>
</evidence>
<comment type="function">
    <text evidence="10">One of several proteins that assist in the late maturation steps of the functional core of the 30S ribosomal subunit. Helps release RbfA from mature subunits. May play a role in the assembly of ribosomal proteins into the subunit. Circularly permuted GTPase that catalyzes slow GTP hydrolysis, GTPase activity is stimulated by the 30S ribosomal subunit.</text>
</comment>
<keyword evidence="3 10" id="KW-0479">Metal-binding</keyword>
<dbReference type="GO" id="GO:0042274">
    <property type="term" value="P:ribosomal small subunit biogenesis"/>
    <property type="evidence" value="ECO:0007669"/>
    <property type="project" value="UniProtKB-UniRule"/>
</dbReference>
<evidence type="ECO:0000313" key="13">
    <source>
        <dbReference type="EMBL" id="RSU13103.1"/>
    </source>
</evidence>
<dbReference type="CDD" id="cd01854">
    <property type="entry name" value="YjeQ_EngC"/>
    <property type="match status" value="1"/>
</dbReference>
<dbReference type="AlphaFoldDB" id="A0A430AYG1"/>
<feature type="domain" description="EngC GTPase" evidence="11">
    <location>
        <begin position="74"/>
        <end position="224"/>
    </location>
</feature>
<sequence>MCLSRGQIRKALSGFYYVYSEGETYQTRARGNFRNKNITPLVGDDVIFKSDSTTDGYLLEILPRKNELIRPPVANIDQAVLIVSCVEPDFSANLLDRFLVYLEYQQITPIIYMTKTDLLDNILYQEIEEICRYYQKIGYDVLLPKFQDPDSLLGELERYFPENITVFMGQTGAGKSTLINKISPELALETGEISQSLGRGKHTTRHVEFIPLLDGLVGDTPGFSALDLPDMELSELSKQFIEMNRASEFCKFRECRHLHEPSCEVKKQVEQGEISESRYKNYLQMLDELENRKPVYGRSKN</sequence>
<evidence type="ECO:0000313" key="14">
    <source>
        <dbReference type="Proteomes" id="UP000287605"/>
    </source>
</evidence>